<dbReference type="Pfam" id="PF18962">
    <property type="entry name" value="Por_Secre_tail"/>
    <property type="match status" value="1"/>
</dbReference>
<dbReference type="STRING" id="1220578.FPE01S_01_16210"/>
<evidence type="ECO:0000256" key="2">
    <source>
        <dbReference type="SAM" id="SignalP"/>
    </source>
</evidence>
<dbReference type="PANTHER" id="PTHR43399">
    <property type="entry name" value="SUBTILISIN-RELATED"/>
    <property type="match status" value="1"/>
</dbReference>
<dbReference type="NCBIfam" id="TIGR04183">
    <property type="entry name" value="Por_Secre_tail"/>
    <property type="match status" value="1"/>
</dbReference>
<protein>
    <submittedName>
        <fullName evidence="5">Peptidase S8 family protein</fullName>
    </submittedName>
</protein>
<dbReference type="GO" id="GO:0004252">
    <property type="term" value="F:serine-type endopeptidase activity"/>
    <property type="evidence" value="ECO:0007669"/>
    <property type="project" value="InterPro"/>
</dbReference>
<feature type="signal peptide" evidence="2">
    <location>
        <begin position="1"/>
        <end position="21"/>
    </location>
</feature>
<feature type="domain" description="Secretion system C-terminal sorting" evidence="4">
    <location>
        <begin position="796"/>
        <end position="869"/>
    </location>
</feature>
<evidence type="ECO:0000259" key="4">
    <source>
        <dbReference type="Pfam" id="PF18962"/>
    </source>
</evidence>
<dbReference type="InterPro" id="IPR036852">
    <property type="entry name" value="Peptidase_S8/S53_dom_sf"/>
</dbReference>
<dbReference type="InterPro" id="IPR026444">
    <property type="entry name" value="Secre_tail"/>
</dbReference>
<gene>
    <name evidence="5" type="ORF">FPE01S_01_16210</name>
</gene>
<keyword evidence="6" id="KW-1185">Reference proteome</keyword>
<evidence type="ECO:0000313" key="6">
    <source>
        <dbReference type="Proteomes" id="UP000033121"/>
    </source>
</evidence>
<reference evidence="5 6" key="1">
    <citation type="submission" date="2015-04" db="EMBL/GenBank/DDBJ databases">
        <title>Whole genome shotgun sequence of Flavihumibacter petaseus NBRC 106054.</title>
        <authorList>
            <person name="Miyazawa S."/>
            <person name="Hosoyama A."/>
            <person name="Hashimoto M."/>
            <person name="Noguchi M."/>
            <person name="Tsuchikane K."/>
            <person name="Ohji S."/>
            <person name="Yamazoe A."/>
            <person name="Ichikawa N."/>
            <person name="Kimura A."/>
            <person name="Fujita N."/>
        </authorList>
    </citation>
    <scope>NUCLEOTIDE SEQUENCE [LARGE SCALE GENOMIC DNA]</scope>
    <source>
        <strain evidence="5 6">NBRC 106054</strain>
    </source>
</reference>
<dbReference type="Gene3D" id="2.60.120.380">
    <property type="match status" value="1"/>
</dbReference>
<evidence type="ECO:0000313" key="5">
    <source>
        <dbReference type="EMBL" id="GAO42606.1"/>
    </source>
</evidence>
<keyword evidence="2" id="KW-0732">Signal</keyword>
<accession>A0A0E9MYX6</accession>
<name>A0A0E9MYX6_9BACT</name>
<dbReference type="Proteomes" id="UP000033121">
    <property type="component" value="Unassembled WGS sequence"/>
</dbReference>
<feature type="chain" id="PRO_5002429969" evidence="2">
    <location>
        <begin position="22"/>
        <end position="870"/>
    </location>
</feature>
<dbReference type="AlphaFoldDB" id="A0A0E9MYX6"/>
<dbReference type="EMBL" id="BBWV01000001">
    <property type="protein sequence ID" value="GAO42606.1"/>
    <property type="molecule type" value="Genomic_DNA"/>
</dbReference>
<dbReference type="InterPro" id="IPR008979">
    <property type="entry name" value="Galactose-bd-like_sf"/>
</dbReference>
<organism evidence="5 6">
    <name type="scientific">Flavihumibacter petaseus NBRC 106054</name>
    <dbReference type="NCBI Taxonomy" id="1220578"/>
    <lineage>
        <taxon>Bacteria</taxon>
        <taxon>Pseudomonadati</taxon>
        <taxon>Bacteroidota</taxon>
        <taxon>Chitinophagia</taxon>
        <taxon>Chitinophagales</taxon>
        <taxon>Chitinophagaceae</taxon>
        <taxon>Flavihumibacter</taxon>
    </lineage>
</organism>
<dbReference type="InterPro" id="IPR000209">
    <property type="entry name" value="Peptidase_S8/S53_dom"/>
</dbReference>
<dbReference type="SUPFAM" id="SSF49785">
    <property type="entry name" value="Galactose-binding domain-like"/>
    <property type="match status" value="1"/>
</dbReference>
<evidence type="ECO:0000259" key="3">
    <source>
        <dbReference type="Pfam" id="PF00082"/>
    </source>
</evidence>
<comment type="similarity">
    <text evidence="1">Belongs to the peptidase S8 family.</text>
</comment>
<comment type="caution">
    <text evidence="5">The sequence shown here is derived from an EMBL/GenBank/DDBJ whole genome shotgun (WGS) entry which is preliminary data.</text>
</comment>
<evidence type="ECO:0000256" key="1">
    <source>
        <dbReference type="ARBA" id="ARBA00011073"/>
    </source>
</evidence>
<dbReference type="InterPro" id="IPR051048">
    <property type="entry name" value="Peptidase_S8/S53_subtilisin"/>
</dbReference>
<dbReference type="Pfam" id="PF00082">
    <property type="entry name" value="Peptidase_S8"/>
    <property type="match status" value="1"/>
</dbReference>
<proteinExistence type="inferred from homology"/>
<dbReference type="GO" id="GO:0006508">
    <property type="term" value="P:proteolysis"/>
    <property type="evidence" value="ECO:0007669"/>
    <property type="project" value="InterPro"/>
</dbReference>
<dbReference type="PANTHER" id="PTHR43399:SF4">
    <property type="entry name" value="CELL WALL-ASSOCIATED PROTEASE"/>
    <property type="match status" value="1"/>
</dbReference>
<sequence>MGVMRAAFSFIVFLWCLSAAAQVVSDPWMGKISLELRRLPAEQLHQSADFLVAVKDTSAVLKHLRQKGIWVKYSYASGKLMVVHANFQQLQETIPAENIIATSRLRTAKEELALSNFDLSVNGGNAAHRVYPGITGEGINVSVKEQLPDTADIDIKGRWRTTSGAPTIFSTHATNMATIIAGAGNSFYEGYGVARGAMVSAADFNRLIPEEDAFYRRYGISVQNHSYGTGLENYYGADAAAYDASVVANPSLFHVFSVGNSGGETDTIGTYAGVPGMANITGSFKQSKNSLAVGHLDSFYHVLPASSRGPAYDGRIKPELVAFATDGSSGAAALVSGAAALLQQKYFIQEGVLPDAALVKVLLINSAADAGKPGPDYHSGFGNLQVLRALQNLDHKQYFSGTIAGAQTKVFRLTVPEGISALKLTLSWTDPPAAPLAARAIVNDLDLSVSYGGSEETWLPWVLDSHPDADLLNADAVRGRDSLNTCEQVTISFPRAGEYAVQINGNVVRENAPQSFFISYQFDTANIIRWTFPVAEDALHSGQAEVLRWYSGFGTAIGRLSFSRDSGSSWVDEPNIVELSKGYYTWITPAGNGPLLLKITAGNREFISDQVALSQPPALKVGFDCPDSVLLYWQRQPGADAYRLFHLGDKYMNGILTTADTVVVMAKDELVSNHFAVQPVFAGNAGFRSFAIDYTQQGVACYFRQLLAGVNGDLVKLELTLGTLYGLDSIIWEKRRNGRFEPIGRQPATSVEQSFTDDQPVNGANIYRVRLVLHSGKRIVSEPVTAWVVATASYLIYPNPVVQGSNVTILSKEWPAAELALYDAMGRQVLVQELNSQHTIFSTARLRNGVYYLIIRQSGKETTRLKLVVL</sequence>
<feature type="domain" description="Peptidase S8/S53" evidence="3">
    <location>
        <begin position="150"/>
        <end position="382"/>
    </location>
</feature>
<dbReference type="Gene3D" id="3.40.50.200">
    <property type="entry name" value="Peptidase S8/S53 domain"/>
    <property type="match status" value="1"/>
</dbReference>
<dbReference type="SUPFAM" id="SSF52743">
    <property type="entry name" value="Subtilisin-like"/>
    <property type="match status" value="1"/>
</dbReference>